<evidence type="ECO:0000256" key="12">
    <source>
        <dbReference type="SAM" id="Phobius"/>
    </source>
</evidence>
<feature type="transmembrane region" description="Helical" evidence="12">
    <location>
        <begin position="58"/>
        <end position="78"/>
    </location>
</feature>
<evidence type="ECO:0000313" key="14">
    <source>
        <dbReference type="Proteomes" id="UP001360560"/>
    </source>
</evidence>
<evidence type="ECO:0000256" key="11">
    <source>
        <dbReference type="SAM" id="MobiDB-lite"/>
    </source>
</evidence>
<evidence type="ECO:0000313" key="13">
    <source>
        <dbReference type="EMBL" id="GMM38005.1"/>
    </source>
</evidence>
<evidence type="ECO:0000256" key="1">
    <source>
        <dbReference type="ARBA" id="ARBA00004389"/>
    </source>
</evidence>
<reference evidence="13 14" key="1">
    <citation type="journal article" date="2023" name="Elife">
        <title>Identification of key yeast species and microbe-microbe interactions impacting larval growth of Drosophila in the wild.</title>
        <authorList>
            <person name="Mure A."/>
            <person name="Sugiura Y."/>
            <person name="Maeda R."/>
            <person name="Honda K."/>
            <person name="Sakurai N."/>
            <person name="Takahashi Y."/>
            <person name="Watada M."/>
            <person name="Katoh T."/>
            <person name="Gotoh A."/>
            <person name="Gotoh Y."/>
            <person name="Taniguchi I."/>
            <person name="Nakamura K."/>
            <person name="Hayashi T."/>
            <person name="Katayama T."/>
            <person name="Uemura T."/>
            <person name="Hattori Y."/>
        </authorList>
    </citation>
    <scope>NUCLEOTIDE SEQUENCE [LARGE SCALE GENOMIC DNA]</scope>
    <source>
        <strain evidence="13 14">SC-9</strain>
    </source>
</reference>
<keyword evidence="14" id="KW-1185">Reference proteome</keyword>
<dbReference type="EMBL" id="BTFZ01000013">
    <property type="protein sequence ID" value="GMM38005.1"/>
    <property type="molecule type" value="Genomic_DNA"/>
</dbReference>
<evidence type="ECO:0000256" key="4">
    <source>
        <dbReference type="ARBA" id="ARBA00022692"/>
    </source>
</evidence>
<keyword evidence="9 10" id="KW-0472">Membrane</keyword>
<evidence type="ECO:0000256" key="9">
    <source>
        <dbReference type="ARBA" id="ARBA00023136"/>
    </source>
</evidence>
<keyword evidence="7 12" id="KW-1133">Transmembrane helix</keyword>
<dbReference type="PIRSF" id="PIRSF006398">
    <property type="entry name" value="Sec61_beta_euk"/>
    <property type="match status" value="1"/>
</dbReference>
<evidence type="ECO:0000256" key="5">
    <source>
        <dbReference type="ARBA" id="ARBA00022824"/>
    </source>
</evidence>
<keyword evidence="4 12" id="KW-0812">Transmembrane</keyword>
<keyword evidence="6 10" id="KW-0653">Protein transport</keyword>
<dbReference type="Pfam" id="PF03911">
    <property type="entry name" value="Sec61_beta"/>
    <property type="match status" value="1"/>
</dbReference>
<dbReference type="PANTHER" id="PTHR13509">
    <property type="entry name" value="SEC61 SUBUNIT BETA"/>
    <property type="match status" value="1"/>
</dbReference>
<dbReference type="GO" id="GO:0005784">
    <property type="term" value="C:Sec61 translocon complex"/>
    <property type="evidence" value="ECO:0007669"/>
    <property type="project" value="UniProtKB-UniRule"/>
</dbReference>
<evidence type="ECO:0000256" key="7">
    <source>
        <dbReference type="ARBA" id="ARBA00022989"/>
    </source>
</evidence>
<feature type="region of interest" description="Disordered" evidence="11">
    <location>
        <begin position="1"/>
        <end position="37"/>
    </location>
</feature>
<comment type="similarity">
    <text evidence="2 10">Belongs to the SEC61-beta family.</text>
</comment>
<comment type="function">
    <text evidence="10">Necessary for protein translocation in the endoplasmic reticulum.</text>
</comment>
<dbReference type="RefSeq" id="XP_064855001.1">
    <property type="nucleotide sequence ID" value="XM_064998929.1"/>
</dbReference>
<gene>
    <name evidence="13" type="ORF">DASC09_053300</name>
</gene>
<dbReference type="GO" id="GO:0006886">
    <property type="term" value="P:intracellular protein transport"/>
    <property type="evidence" value="ECO:0007669"/>
    <property type="project" value="InterPro"/>
</dbReference>
<dbReference type="GeneID" id="90075980"/>
<keyword evidence="3 10" id="KW-0813">Transport</keyword>
<keyword evidence="8 10" id="KW-0811">Translocation</keyword>
<feature type="compositionally biased region" description="Low complexity" evidence="11">
    <location>
        <begin position="28"/>
        <end position="37"/>
    </location>
</feature>
<name>A0AAV5QSV8_9ASCO</name>
<evidence type="ECO:0000256" key="8">
    <source>
        <dbReference type="ARBA" id="ARBA00023010"/>
    </source>
</evidence>
<keyword evidence="5 10" id="KW-0256">Endoplasmic reticulum</keyword>
<evidence type="ECO:0000256" key="6">
    <source>
        <dbReference type="ARBA" id="ARBA00022927"/>
    </source>
</evidence>
<evidence type="ECO:0000256" key="2">
    <source>
        <dbReference type="ARBA" id="ARBA00006103"/>
    </source>
</evidence>
<dbReference type="InterPro" id="IPR016482">
    <property type="entry name" value="SecG/Sec61-beta/Sbh"/>
</dbReference>
<evidence type="ECO:0000256" key="3">
    <source>
        <dbReference type="ARBA" id="ARBA00022448"/>
    </source>
</evidence>
<accession>A0AAV5QSV8</accession>
<comment type="subcellular location">
    <subcellularLocation>
        <location evidence="1">Endoplasmic reticulum membrane</location>
        <topology evidence="1">Single-pass membrane protein</topology>
    </subcellularLocation>
</comment>
<dbReference type="Proteomes" id="UP001360560">
    <property type="component" value="Unassembled WGS sequence"/>
</dbReference>
<protein>
    <recommendedName>
        <fullName evidence="10">Protein transport protein Sec61 subunit beta</fullName>
    </recommendedName>
</protein>
<evidence type="ECO:0000256" key="10">
    <source>
        <dbReference type="PIRNR" id="PIRNR006398"/>
    </source>
</evidence>
<dbReference type="InterPro" id="IPR030671">
    <property type="entry name" value="Sec61-beta/Sbh"/>
</dbReference>
<proteinExistence type="inferred from homology"/>
<sequence>MSSSAVPGGARTLAKRRNAKDKASSTPNSARSAGANGSSAAMLKLFTDEADGLNVDPLVVLFLSVGFIFSVIALHVIAKITGKLTA</sequence>
<organism evidence="13 14">
    <name type="scientific">Saccharomycopsis crataegensis</name>
    <dbReference type="NCBI Taxonomy" id="43959"/>
    <lineage>
        <taxon>Eukaryota</taxon>
        <taxon>Fungi</taxon>
        <taxon>Dikarya</taxon>
        <taxon>Ascomycota</taxon>
        <taxon>Saccharomycotina</taxon>
        <taxon>Saccharomycetes</taxon>
        <taxon>Saccharomycopsidaceae</taxon>
        <taxon>Saccharomycopsis</taxon>
    </lineage>
</organism>
<dbReference type="AlphaFoldDB" id="A0AAV5QSV8"/>
<comment type="caution">
    <text evidence="13">The sequence shown here is derived from an EMBL/GenBank/DDBJ whole genome shotgun (WGS) entry which is preliminary data.</text>
</comment>